<evidence type="ECO:0000313" key="4">
    <source>
        <dbReference type="Proteomes" id="UP000269945"/>
    </source>
</evidence>
<protein>
    <recommendedName>
        <fullName evidence="2">Cathepsin propeptide inhibitor domain-containing protein</fullName>
    </recommendedName>
</protein>
<organism evidence="3 4">
    <name type="scientific">Gulo gulo</name>
    <name type="common">Wolverine</name>
    <name type="synonym">Gluton</name>
    <dbReference type="NCBI Taxonomy" id="48420"/>
    <lineage>
        <taxon>Eukaryota</taxon>
        <taxon>Metazoa</taxon>
        <taxon>Chordata</taxon>
        <taxon>Craniata</taxon>
        <taxon>Vertebrata</taxon>
        <taxon>Euteleostomi</taxon>
        <taxon>Mammalia</taxon>
        <taxon>Eutheria</taxon>
        <taxon>Laurasiatheria</taxon>
        <taxon>Carnivora</taxon>
        <taxon>Caniformia</taxon>
        <taxon>Musteloidea</taxon>
        <taxon>Mustelidae</taxon>
        <taxon>Guloninae</taxon>
        <taxon>Gulo</taxon>
    </lineage>
</organism>
<dbReference type="Proteomes" id="UP000269945">
    <property type="component" value="Unassembled WGS sequence"/>
</dbReference>
<gene>
    <name evidence="3" type="ORF">BN2614_LOCUS1</name>
</gene>
<dbReference type="InterPro" id="IPR013201">
    <property type="entry name" value="Prot_inhib_I29"/>
</dbReference>
<dbReference type="EMBL" id="CYRY02017664">
    <property type="protein sequence ID" value="VCW91650.1"/>
    <property type="molecule type" value="Genomic_DNA"/>
</dbReference>
<evidence type="ECO:0000313" key="3">
    <source>
        <dbReference type="EMBL" id="VCW91650.1"/>
    </source>
</evidence>
<dbReference type="InterPro" id="IPR038765">
    <property type="entry name" value="Papain-like_cys_pep_sf"/>
</dbReference>
<comment type="caution">
    <text evidence="3">The sequence shown here is derived from an EMBL/GenBank/DDBJ whole genome shotgun (WGS) entry which is preliminary data.</text>
</comment>
<keyword evidence="1" id="KW-0732">Signal</keyword>
<name>A0A9X9LU51_GULGU</name>
<evidence type="ECO:0000259" key="2">
    <source>
        <dbReference type="SMART" id="SM00848"/>
    </source>
</evidence>
<accession>A0A9X9LU51</accession>
<dbReference type="AlphaFoldDB" id="A0A9X9LU51"/>
<feature type="non-terminal residue" evidence="3">
    <location>
        <position position="1"/>
    </location>
</feature>
<dbReference type="SMART" id="SM00848">
    <property type="entry name" value="Inhibitor_I29"/>
    <property type="match status" value="1"/>
</dbReference>
<reference evidence="3 4" key="1">
    <citation type="submission" date="2018-10" db="EMBL/GenBank/DDBJ databases">
        <authorList>
            <person name="Ekblom R."/>
            <person name="Jareborg N."/>
        </authorList>
    </citation>
    <scope>NUCLEOTIDE SEQUENCE [LARGE SCALE GENOMIC DNA]</scope>
    <source>
        <tissue evidence="3">Muscle</tissue>
    </source>
</reference>
<proteinExistence type="predicted"/>
<evidence type="ECO:0000256" key="1">
    <source>
        <dbReference type="SAM" id="SignalP"/>
    </source>
</evidence>
<feature type="chain" id="PRO_5040809556" description="Cathepsin propeptide inhibitor domain-containing protein" evidence="1">
    <location>
        <begin position="18"/>
        <end position="85"/>
    </location>
</feature>
<sequence length="85" mass="9833">MHPSLFLAVLCLGIASAAPQLDQSLDARWSQWKAAHKRLYNKDEEGRRRTVWEMNLKVIEQHNQEYSQGKHSFTMAMNDFGDLVS</sequence>
<keyword evidence="4" id="KW-1185">Reference proteome</keyword>
<dbReference type="Pfam" id="PF08246">
    <property type="entry name" value="Inhibitor_I29"/>
    <property type="match status" value="1"/>
</dbReference>
<feature type="domain" description="Cathepsin propeptide inhibitor" evidence="2">
    <location>
        <begin position="29"/>
        <end position="83"/>
    </location>
</feature>
<dbReference type="Gene3D" id="1.10.287.2250">
    <property type="match status" value="1"/>
</dbReference>
<feature type="signal peptide" evidence="1">
    <location>
        <begin position="1"/>
        <end position="17"/>
    </location>
</feature>
<dbReference type="SUPFAM" id="SSF54001">
    <property type="entry name" value="Cysteine proteinases"/>
    <property type="match status" value="1"/>
</dbReference>